<protein>
    <recommendedName>
        <fullName evidence="3">4Fe-4S Wbl-type domain-containing protein</fullName>
    </recommendedName>
</protein>
<dbReference type="EMBL" id="JARDXE010000023">
    <property type="protein sequence ID" value="MDE8649068.1"/>
    <property type="molecule type" value="Genomic_DNA"/>
</dbReference>
<dbReference type="AlphaFoldDB" id="A0AAW6LPE6"/>
<accession>A0AAW6LPE6</accession>
<evidence type="ECO:0000313" key="1">
    <source>
        <dbReference type="EMBL" id="MDE8649068.1"/>
    </source>
</evidence>
<evidence type="ECO:0000313" key="2">
    <source>
        <dbReference type="Proteomes" id="UP001217325"/>
    </source>
</evidence>
<name>A0AAW6LPE6_RHOSG</name>
<sequence length="97" mass="10779">MNTRPWCYDNIEDYDLDRSTLPKVLVARNACLNCPRLIQCRLDAAALRDKGTPPQSQVLGAVAYGHDGKPRDGAALVNYFNSRKPEKSAPPYVSKIC</sequence>
<comment type="caution">
    <text evidence="1">The sequence shown here is derived from an EMBL/GenBank/DDBJ whole genome shotgun (WGS) entry which is preliminary data.</text>
</comment>
<organism evidence="1 2">
    <name type="scientific">Rhodococcus qingshengii</name>
    <dbReference type="NCBI Taxonomy" id="334542"/>
    <lineage>
        <taxon>Bacteria</taxon>
        <taxon>Bacillati</taxon>
        <taxon>Actinomycetota</taxon>
        <taxon>Actinomycetes</taxon>
        <taxon>Mycobacteriales</taxon>
        <taxon>Nocardiaceae</taxon>
        <taxon>Rhodococcus</taxon>
        <taxon>Rhodococcus erythropolis group</taxon>
    </lineage>
</organism>
<evidence type="ECO:0008006" key="3">
    <source>
        <dbReference type="Google" id="ProtNLM"/>
    </source>
</evidence>
<dbReference type="RefSeq" id="WP_157920681.1">
    <property type="nucleotide sequence ID" value="NZ_JARDXE010000023.1"/>
</dbReference>
<gene>
    <name evidence="1" type="ORF">PXH69_29260</name>
</gene>
<proteinExistence type="predicted"/>
<reference evidence="1" key="1">
    <citation type="submission" date="2023-02" db="EMBL/GenBank/DDBJ databases">
        <title>A novel hydrolase synthesized by Rhodococcus erythropolis HQ is responsible for the detoxification of Zearalenone.</title>
        <authorList>
            <person name="Hu J."/>
            <person name="Xu J."/>
        </authorList>
    </citation>
    <scope>NUCLEOTIDE SEQUENCE</scope>
    <source>
        <strain evidence="1">HQ</strain>
    </source>
</reference>
<dbReference type="Proteomes" id="UP001217325">
    <property type="component" value="Unassembled WGS sequence"/>
</dbReference>